<evidence type="ECO:0000256" key="2">
    <source>
        <dbReference type="SAM" id="MobiDB-lite"/>
    </source>
</evidence>
<dbReference type="KEGG" id="char:105906413"/>
<dbReference type="PANTHER" id="PTHR15715:SF21">
    <property type="entry name" value="TRAF3-INTERACTING JNK-ACTIVATING MODULATOR"/>
    <property type="match status" value="1"/>
</dbReference>
<dbReference type="CDD" id="cd21912">
    <property type="entry name" value="CC1_T3JAM"/>
    <property type="match status" value="1"/>
</dbReference>
<sequence>MWLLEREYDIKVEQRAVRNEHLRDQHNKTSCRSPTRESDVLWFKQEQRHKRQLEFAKRRTTDGGTTRFEVTTVRRPTGTRLGPLAREAPLSTQRPLITRGGMGIPNDVKSTSQTTGQAQATSTLKGRESAAKQARLNIISSMRMKVHQKRTISTKQERVILGGIGNQKTQQTAGMQTKPGFVTVKEDDVLLLTDYLQEALHREEDLRMKLTSLQRSTATLLHSSEYLWKSRCSEDLLKSKITALESQLQVCMKGLPQDGVKGLLVDMEKEKGEQDERALQAIQRGTEERAEAQGKILNLQEALQTARAESTKWQSLCEELRGSSTQLKRGLDVSTEQLQQLHTQLELSHGRECELSQQLDGVQQQEEEELRSRLAQLEEDKRTLSAQLQEARDMLSRRGPGELTTRAGVVSEEGPAVQLFKGDDHMAGQLWATEERLKMKERDCVELQTQLEALELECRFYQSSVTQCREELRQLRNRRSQKPSCGYWLVLLLLLFMSGAALLVGLCLCYPLLTDYFQDIYMCLEQHVEDYLNTLASSQNSGCFRPI</sequence>
<dbReference type="RefSeq" id="XP_031422353.1">
    <property type="nucleotide sequence ID" value="XM_031566493.2"/>
</dbReference>
<dbReference type="InterPro" id="IPR051176">
    <property type="entry name" value="Cent_Immune-Sig_Mod"/>
</dbReference>
<keyword evidence="3" id="KW-1133">Transmembrane helix</keyword>
<gene>
    <name evidence="5" type="primary">LOC105906413</name>
</gene>
<feature type="coiled-coil region" evidence="1">
    <location>
        <begin position="282"/>
        <end position="309"/>
    </location>
</feature>
<evidence type="ECO:0000313" key="4">
    <source>
        <dbReference type="Proteomes" id="UP000515152"/>
    </source>
</evidence>
<dbReference type="AlphaFoldDB" id="A0A6P8F1F7"/>
<dbReference type="OrthoDB" id="8886722at2759"/>
<organism evidence="4 5">
    <name type="scientific">Clupea harengus</name>
    <name type="common">Atlantic herring</name>
    <dbReference type="NCBI Taxonomy" id="7950"/>
    <lineage>
        <taxon>Eukaryota</taxon>
        <taxon>Metazoa</taxon>
        <taxon>Chordata</taxon>
        <taxon>Craniata</taxon>
        <taxon>Vertebrata</taxon>
        <taxon>Euteleostomi</taxon>
        <taxon>Actinopterygii</taxon>
        <taxon>Neopterygii</taxon>
        <taxon>Teleostei</taxon>
        <taxon>Clupei</taxon>
        <taxon>Clupeiformes</taxon>
        <taxon>Clupeoidei</taxon>
        <taxon>Clupeidae</taxon>
        <taxon>Clupea</taxon>
    </lineage>
</organism>
<keyword evidence="3" id="KW-0812">Transmembrane</keyword>
<reference evidence="5" key="1">
    <citation type="submission" date="2025-08" db="UniProtKB">
        <authorList>
            <consortium name="RefSeq"/>
        </authorList>
    </citation>
    <scope>IDENTIFICATION</scope>
</reference>
<keyword evidence="4" id="KW-1185">Reference proteome</keyword>
<dbReference type="Proteomes" id="UP000515152">
    <property type="component" value="Chromosome 4"/>
</dbReference>
<dbReference type="PANTHER" id="PTHR15715">
    <property type="entry name" value="CENTROSOMAL PROTEIN OF 170 KDA"/>
    <property type="match status" value="1"/>
</dbReference>
<feature type="coiled-coil region" evidence="1">
    <location>
        <begin position="367"/>
        <end position="394"/>
    </location>
</feature>
<keyword evidence="1" id="KW-0175">Coiled coil</keyword>
<protein>
    <submittedName>
        <fullName evidence="5">TRAF3-interacting JNK-activating modulator isoform X1</fullName>
    </submittedName>
</protein>
<keyword evidence="3" id="KW-0472">Membrane</keyword>
<feature type="region of interest" description="Disordered" evidence="2">
    <location>
        <begin position="107"/>
        <end position="129"/>
    </location>
</feature>
<proteinExistence type="predicted"/>
<evidence type="ECO:0000256" key="3">
    <source>
        <dbReference type="SAM" id="Phobius"/>
    </source>
</evidence>
<feature type="compositionally biased region" description="Low complexity" evidence="2">
    <location>
        <begin position="110"/>
        <end position="123"/>
    </location>
</feature>
<feature type="coiled-coil region" evidence="1">
    <location>
        <begin position="437"/>
        <end position="478"/>
    </location>
</feature>
<feature type="transmembrane region" description="Helical" evidence="3">
    <location>
        <begin position="486"/>
        <end position="513"/>
    </location>
</feature>
<accession>A0A6P8F1F7</accession>
<evidence type="ECO:0000313" key="5">
    <source>
        <dbReference type="RefSeq" id="XP_031422353.1"/>
    </source>
</evidence>
<dbReference type="GeneID" id="105906413"/>
<name>A0A6P8F1F7_CLUHA</name>
<evidence type="ECO:0000256" key="1">
    <source>
        <dbReference type="SAM" id="Coils"/>
    </source>
</evidence>